<dbReference type="Proteomes" id="UP000016480">
    <property type="component" value="Unassembled WGS sequence"/>
</dbReference>
<evidence type="ECO:0000313" key="2">
    <source>
        <dbReference type="Proteomes" id="UP000016480"/>
    </source>
</evidence>
<protein>
    <submittedName>
        <fullName evidence="1">Uncharacterized protein</fullName>
    </submittedName>
</protein>
<gene>
    <name evidence="1" type="ORF">PRUB_b1472</name>
</gene>
<name>A0A8T0C2A4_9GAMM</name>
<sequence>MTSVFKFRAATEDHDIDALVQGYLWFSKLKDLNDPFEGAYYLNHQVSKDLLFKYHANVLAKKPLRFISPDDEVVEMYIDKERGSPGGYEQWLKQLTMKEIDEELSKLRGVYSIFCIEYHLDTLVDSLNQKYDCFDKAPVNYVEQDNAPEICLEDVLADAIEGTFQTHSSLLTAMTTKCKNPWDQENELRIVGECQDGKYFHSLAAIKAIYVGSKMESVKLKRLVKFAKENTIPIIRVHNALHNKRYGFGYEKLDSVVG</sequence>
<dbReference type="EMBL" id="AHCD03000044">
    <property type="protein sequence ID" value="KAF7782065.1"/>
    <property type="molecule type" value="Genomic_DNA"/>
</dbReference>
<proteinExistence type="predicted"/>
<accession>A0A8T0C2A4</accession>
<evidence type="ECO:0000313" key="1">
    <source>
        <dbReference type="EMBL" id="KAF7782065.1"/>
    </source>
</evidence>
<dbReference type="AlphaFoldDB" id="A0A8T0C2A4"/>
<reference evidence="1 2" key="1">
    <citation type="journal article" date="2012" name="J. Bacteriol.">
        <title>Genome sequence of the cycloprodigiosin-producing bacterial strain Pseudoalteromonas rubra ATCC 29570(T).</title>
        <authorList>
            <person name="Xie B.B."/>
            <person name="Shu Y.L."/>
            <person name="Qin Q.L."/>
            <person name="Rong J.C."/>
            <person name="Zhang X.Y."/>
            <person name="Chen X.L."/>
            <person name="Zhou B.C."/>
            <person name="Zhang Y.Z."/>
        </authorList>
    </citation>
    <scope>NUCLEOTIDE SEQUENCE [LARGE SCALE GENOMIC DNA]</scope>
    <source>
        <strain evidence="1 2">DSM 6842</strain>
    </source>
</reference>
<organism evidence="1 2">
    <name type="scientific">Pseudoalteromonas rubra</name>
    <dbReference type="NCBI Taxonomy" id="43658"/>
    <lineage>
        <taxon>Bacteria</taxon>
        <taxon>Pseudomonadati</taxon>
        <taxon>Pseudomonadota</taxon>
        <taxon>Gammaproteobacteria</taxon>
        <taxon>Alteromonadales</taxon>
        <taxon>Pseudoalteromonadaceae</taxon>
        <taxon>Pseudoalteromonas</taxon>
    </lineage>
</organism>
<comment type="caution">
    <text evidence="1">The sequence shown here is derived from an EMBL/GenBank/DDBJ whole genome shotgun (WGS) entry which is preliminary data.</text>
</comment>